<dbReference type="KEGG" id="ssau:H8M03_08405"/>
<dbReference type="EMBL" id="CP060697">
    <property type="protein sequence ID" value="QNM82054.1"/>
    <property type="molecule type" value="Genomic_DNA"/>
</dbReference>
<dbReference type="RefSeq" id="WP_187479009.1">
    <property type="nucleotide sequence ID" value="NZ_CP060697.1"/>
</dbReference>
<accession>A0A7G9L0A5</accession>
<sequence length="81" mass="8340">MGPGYFIIAILGCADGSAACTQVMTVPTRYESEEACAAATSDALLANSNFDFPSLLAECRPAKAAASVEKAEQPKARKGNA</sequence>
<keyword evidence="2" id="KW-1185">Reference proteome</keyword>
<reference evidence="1 2" key="1">
    <citation type="submission" date="2020-08" db="EMBL/GenBank/DDBJ databases">
        <title>Sphingomonas sp. sand1-3 16S ribosomal RNA gene Genome sequencing and assembly.</title>
        <authorList>
            <person name="Kang M."/>
        </authorList>
    </citation>
    <scope>NUCLEOTIDE SEQUENCE [LARGE SCALE GENOMIC DNA]</scope>
    <source>
        <strain evidence="2">sand1-3</strain>
    </source>
</reference>
<gene>
    <name evidence="1" type="ORF">H8M03_08405</name>
</gene>
<evidence type="ECO:0000313" key="2">
    <source>
        <dbReference type="Proteomes" id="UP000515861"/>
    </source>
</evidence>
<dbReference type="AlphaFoldDB" id="A0A7G9L0A5"/>
<dbReference type="Proteomes" id="UP000515861">
    <property type="component" value="Chromosome"/>
</dbReference>
<evidence type="ECO:0000313" key="1">
    <source>
        <dbReference type="EMBL" id="QNM82054.1"/>
    </source>
</evidence>
<organism evidence="1 2">
    <name type="scientific">Sphingomonas sabuli</name>
    <dbReference type="NCBI Taxonomy" id="2764186"/>
    <lineage>
        <taxon>Bacteria</taxon>
        <taxon>Pseudomonadati</taxon>
        <taxon>Pseudomonadota</taxon>
        <taxon>Alphaproteobacteria</taxon>
        <taxon>Sphingomonadales</taxon>
        <taxon>Sphingomonadaceae</taxon>
        <taxon>Sphingomonas</taxon>
    </lineage>
</organism>
<proteinExistence type="predicted"/>
<name>A0A7G9L0A5_9SPHN</name>
<protein>
    <submittedName>
        <fullName evidence="1">Uncharacterized protein</fullName>
    </submittedName>
</protein>